<evidence type="ECO:0000313" key="11">
    <source>
        <dbReference type="Proteomes" id="UP001324634"/>
    </source>
</evidence>
<evidence type="ECO:0000256" key="3">
    <source>
        <dbReference type="ARBA" id="ARBA00022553"/>
    </source>
</evidence>
<evidence type="ECO:0000256" key="7">
    <source>
        <dbReference type="ARBA" id="ARBA00022840"/>
    </source>
</evidence>
<evidence type="ECO:0000256" key="6">
    <source>
        <dbReference type="ARBA" id="ARBA00022777"/>
    </source>
</evidence>
<dbReference type="SMART" id="SM00387">
    <property type="entry name" value="HATPase_c"/>
    <property type="match status" value="1"/>
</dbReference>
<dbReference type="PRINTS" id="PR00344">
    <property type="entry name" value="BCTRLSENSOR"/>
</dbReference>
<dbReference type="InterPro" id="IPR003661">
    <property type="entry name" value="HisK_dim/P_dom"/>
</dbReference>
<dbReference type="Pfam" id="PF01590">
    <property type="entry name" value="GAF"/>
    <property type="match status" value="1"/>
</dbReference>
<dbReference type="PANTHER" id="PTHR43065:SF10">
    <property type="entry name" value="PEROXIDE STRESS-ACTIVATED HISTIDINE KINASE MAK3"/>
    <property type="match status" value="1"/>
</dbReference>
<dbReference type="SMART" id="SM00388">
    <property type="entry name" value="HisKA"/>
    <property type="match status" value="1"/>
</dbReference>
<dbReference type="CDD" id="cd00082">
    <property type="entry name" value="HisKA"/>
    <property type="match status" value="1"/>
</dbReference>
<keyword evidence="8" id="KW-0902">Two-component regulatory system</keyword>
<evidence type="ECO:0000256" key="5">
    <source>
        <dbReference type="ARBA" id="ARBA00022741"/>
    </source>
</evidence>
<feature type="domain" description="Histidine kinase" evidence="9">
    <location>
        <begin position="231"/>
        <end position="445"/>
    </location>
</feature>
<keyword evidence="5" id="KW-0547">Nucleotide-binding</keyword>
<dbReference type="Gene3D" id="1.10.287.130">
    <property type="match status" value="1"/>
</dbReference>
<dbReference type="Gene3D" id="3.30.450.40">
    <property type="match status" value="1"/>
</dbReference>
<keyword evidence="7 10" id="KW-0067">ATP-binding</keyword>
<evidence type="ECO:0000256" key="4">
    <source>
        <dbReference type="ARBA" id="ARBA00022679"/>
    </source>
</evidence>
<proteinExistence type="predicted"/>
<dbReference type="InterPro" id="IPR036097">
    <property type="entry name" value="HisK_dim/P_sf"/>
</dbReference>
<dbReference type="GO" id="GO:0000155">
    <property type="term" value="F:phosphorelay sensor kinase activity"/>
    <property type="evidence" value="ECO:0007669"/>
    <property type="project" value="InterPro"/>
</dbReference>
<dbReference type="SMART" id="SM00065">
    <property type="entry name" value="GAF"/>
    <property type="match status" value="1"/>
</dbReference>
<dbReference type="InterPro" id="IPR004358">
    <property type="entry name" value="Sig_transdc_His_kin-like_C"/>
</dbReference>
<dbReference type="InterPro" id="IPR005467">
    <property type="entry name" value="His_kinase_dom"/>
</dbReference>
<reference evidence="10 11" key="1">
    <citation type="submission" date="2023-11" db="EMBL/GenBank/DDBJ databases">
        <title>Peredibacter starrii A3.12.</title>
        <authorList>
            <person name="Mitchell R.J."/>
        </authorList>
    </citation>
    <scope>NUCLEOTIDE SEQUENCE [LARGE SCALE GENOMIC DNA]</scope>
    <source>
        <strain evidence="10 11">A3.12</strain>
    </source>
</reference>
<evidence type="ECO:0000256" key="2">
    <source>
        <dbReference type="ARBA" id="ARBA00012438"/>
    </source>
</evidence>
<dbReference type="PROSITE" id="PS50109">
    <property type="entry name" value="HIS_KIN"/>
    <property type="match status" value="1"/>
</dbReference>
<comment type="catalytic activity">
    <reaction evidence="1">
        <text>ATP + protein L-histidine = ADP + protein N-phospho-L-histidine.</text>
        <dbReference type="EC" id="2.7.13.3"/>
    </reaction>
</comment>
<dbReference type="EMBL" id="CP139487">
    <property type="protein sequence ID" value="WPU65062.1"/>
    <property type="molecule type" value="Genomic_DNA"/>
</dbReference>
<name>A0AAX4HP74_9BACT</name>
<dbReference type="SUPFAM" id="SSF47384">
    <property type="entry name" value="Homodimeric domain of signal transducing histidine kinase"/>
    <property type="match status" value="1"/>
</dbReference>
<dbReference type="InterPro" id="IPR003018">
    <property type="entry name" value="GAF"/>
</dbReference>
<dbReference type="EC" id="2.7.13.3" evidence="2"/>
<dbReference type="Gene3D" id="3.30.565.10">
    <property type="entry name" value="Histidine kinase-like ATPase, C-terminal domain"/>
    <property type="match status" value="1"/>
</dbReference>
<dbReference type="SUPFAM" id="SSF55874">
    <property type="entry name" value="ATPase domain of HSP90 chaperone/DNA topoisomerase II/histidine kinase"/>
    <property type="match status" value="1"/>
</dbReference>
<dbReference type="InterPro" id="IPR029016">
    <property type="entry name" value="GAF-like_dom_sf"/>
</dbReference>
<dbReference type="InterPro" id="IPR036890">
    <property type="entry name" value="HATPase_C_sf"/>
</dbReference>
<dbReference type="Pfam" id="PF02518">
    <property type="entry name" value="HATPase_c"/>
    <property type="match status" value="1"/>
</dbReference>
<keyword evidence="3" id="KW-0597">Phosphoprotein</keyword>
<evidence type="ECO:0000256" key="8">
    <source>
        <dbReference type="ARBA" id="ARBA00023012"/>
    </source>
</evidence>
<sequence>MSAIKPAYLTYAPDYETVFYNSELLRLNLSDELDSGDLDRAFNIITESVAHTLNSDRASIWLYDSDGKFIICKNQYNRDENQHSSGQKLETALYPGYFRLLRSERVVATFDALNDPATKEFKQDYTIPNKVKSLLDVPIRLNGKSIGVVCVEFTKAMRESTEAEKSFAVSISNITAKSIMASERIQALEDLASINYLLERSVESKTKELEEQKQITFHASKMAALGELAGCIAHEINNPLTVILGKAFIINSIARDNKIQDDMFQTSVDSIIQTSERISKIMRGLKFFSRESNQDEMAPAKVSDIIEETLLMCRARFKMHDFEIKVINPNPQIEVKCQSVSISQAILNLLNNSFDAIHDKYTRWIRLEVETTSDFVDIKIIDSGKGIPCDLKEKIFNRFFTTKPVGKGTGLGLPIVSSIMERHNGRILIDADCSNTCFVLRLPRE</sequence>
<evidence type="ECO:0000313" key="10">
    <source>
        <dbReference type="EMBL" id="WPU65062.1"/>
    </source>
</evidence>
<evidence type="ECO:0000259" key="9">
    <source>
        <dbReference type="PROSITE" id="PS50109"/>
    </source>
</evidence>
<keyword evidence="11" id="KW-1185">Reference proteome</keyword>
<dbReference type="SUPFAM" id="SSF55781">
    <property type="entry name" value="GAF domain-like"/>
    <property type="match status" value="1"/>
</dbReference>
<evidence type="ECO:0000256" key="1">
    <source>
        <dbReference type="ARBA" id="ARBA00000085"/>
    </source>
</evidence>
<protein>
    <recommendedName>
        <fullName evidence="2">histidine kinase</fullName>
        <ecNumber evidence="2">2.7.13.3</ecNumber>
    </recommendedName>
</protein>
<dbReference type="RefSeq" id="WP_321395049.1">
    <property type="nucleotide sequence ID" value="NZ_CP139487.1"/>
</dbReference>
<dbReference type="KEGG" id="psti:SOO65_20405"/>
<dbReference type="Proteomes" id="UP001324634">
    <property type="component" value="Chromosome"/>
</dbReference>
<dbReference type="GO" id="GO:0005524">
    <property type="term" value="F:ATP binding"/>
    <property type="evidence" value="ECO:0007669"/>
    <property type="project" value="UniProtKB-KW"/>
</dbReference>
<dbReference type="PANTHER" id="PTHR43065">
    <property type="entry name" value="SENSOR HISTIDINE KINASE"/>
    <property type="match status" value="1"/>
</dbReference>
<dbReference type="InterPro" id="IPR003594">
    <property type="entry name" value="HATPase_dom"/>
</dbReference>
<dbReference type="AlphaFoldDB" id="A0AAX4HP74"/>
<gene>
    <name evidence="10" type="ORF">SOO65_20405</name>
</gene>
<keyword evidence="6" id="KW-0418">Kinase</keyword>
<keyword evidence="4" id="KW-0808">Transferase</keyword>
<accession>A0AAX4HP74</accession>
<dbReference type="Pfam" id="PF00512">
    <property type="entry name" value="HisKA"/>
    <property type="match status" value="1"/>
</dbReference>
<organism evidence="10 11">
    <name type="scientific">Peredibacter starrii</name>
    <dbReference type="NCBI Taxonomy" id="28202"/>
    <lineage>
        <taxon>Bacteria</taxon>
        <taxon>Pseudomonadati</taxon>
        <taxon>Bdellovibrionota</taxon>
        <taxon>Bacteriovoracia</taxon>
        <taxon>Bacteriovoracales</taxon>
        <taxon>Bacteriovoracaceae</taxon>
        <taxon>Peredibacter</taxon>
    </lineage>
</organism>